<dbReference type="RefSeq" id="WP_113980521.1">
    <property type="nucleotide sequence ID" value="NZ_QMEY01000003.1"/>
</dbReference>
<feature type="domain" description="MobA-like NTP transferase" evidence="2">
    <location>
        <begin position="9"/>
        <end position="162"/>
    </location>
</feature>
<gene>
    <name evidence="3" type="ORF">DP939_11055</name>
</gene>
<dbReference type="EMBL" id="QMEY01000003">
    <property type="protein sequence ID" value="RBQ20326.1"/>
    <property type="molecule type" value="Genomic_DNA"/>
</dbReference>
<name>A0A366M2B0_9ACTN</name>
<organism evidence="3 4">
    <name type="scientific">Spongiactinospora rosea</name>
    <dbReference type="NCBI Taxonomy" id="2248750"/>
    <lineage>
        <taxon>Bacteria</taxon>
        <taxon>Bacillati</taxon>
        <taxon>Actinomycetota</taxon>
        <taxon>Actinomycetes</taxon>
        <taxon>Streptosporangiales</taxon>
        <taxon>Streptosporangiaceae</taxon>
        <taxon>Spongiactinospora</taxon>
    </lineage>
</organism>
<dbReference type="Proteomes" id="UP000253303">
    <property type="component" value="Unassembled WGS sequence"/>
</dbReference>
<dbReference type="GO" id="GO:0016779">
    <property type="term" value="F:nucleotidyltransferase activity"/>
    <property type="evidence" value="ECO:0007669"/>
    <property type="project" value="UniProtKB-ARBA"/>
</dbReference>
<proteinExistence type="predicted"/>
<evidence type="ECO:0000259" key="2">
    <source>
        <dbReference type="Pfam" id="PF12804"/>
    </source>
</evidence>
<sequence length="210" mass="21718">MRISTGTAGLLLAAGEGARFGMPKAEIEFAGERLVDRAVRTLREGGCHPVIVVLGAALVQVRGAVVVHNAAWRTGMGSSLRAGLAALPAEAERVVVMLVDQPRIGPEAVARLIEAAHEGASLAVATYAGRPRNPVLISREHIPAVAESAIGDIGARDFLRANPTLVTPVPCDDVADPADIDTPHDLATLTSDDTPAATPTESTTVRDSTG</sequence>
<feature type="region of interest" description="Disordered" evidence="1">
    <location>
        <begin position="172"/>
        <end position="210"/>
    </location>
</feature>
<dbReference type="Pfam" id="PF12804">
    <property type="entry name" value="NTP_transf_3"/>
    <property type="match status" value="1"/>
</dbReference>
<accession>A0A366M2B0</accession>
<reference evidence="3 4" key="1">
    <citation type="submission" date="2018-06" db="EMBL/GenBank/DDBJ databases">
        <title>Sphaerisporangium craniellae sp. nov., isolated from a marine sponge in the South China Sea.</title>
        <authorList>
            <person name="Li L."/>
        </authorList>
    </citation>
    <scope>NUCLEOTIDE SEQUENCE [LARGE SCALE GENOMIC DNA]</scope>
    <source>
        <strain evidence="3 4">LHW63015</strain>
    </source>
</reference>
<dbReference type="AlphaFoldDB" id="A0A366M2B0"/>
<dbReference type="InterPro" id="IPR029044">
    <property type="entry name" value="Nucleotide-diphossugar_trans"/>
</dbReference>
<dbReference type="OrthoDB" id="4427994at2"/>
<comment type="caution">
    <text evidence="3">The sequence shown here is derived from an EMBL/GenBank/DDBJ whole genome shotgun (WGS) entry which is preliminary data.</text>
</comment>
<dbReference type="PANTHER" id="PTHR43777:SF1">
    <property type="entry name" value="MOLYBDENUM COFACTOR CYTIDYLYLTRANSFERASE"/>
    <property type="match status" value="1"/>
</dbReference>
<dbReference type="CDD" id="cd04182">
    <property type="entry name" value="GT_2_like_f"/>
    <property type="match status" value="1"/>
</dbReference>
<keyword evidence="4" id="KW-1185">Reference proteome</keyword>
<evidence type="ECO:0000256" key="1">
    <source>
        <dbReference type="SAM" id="MobiDB-lite"/>
    </source>
</evidence>
<dbReference type="SUPFAM" id="SSF53448">
    <property type="entry name" value="Nucleotide-diphospho-sugar transferases"/>
    <property type="match status" value="1"/>
</dbReference>
<protein>
    <submittedName>
        <fullName evidence="3">Nucleotidyltransferase family protein</fullName>
    </submittedName>
</protein>
<evidence type="ECO:0000313" key="4">
    <source>
        <dbReference type="Proteomes" id="UP000253303"/>
    </source>
</evidence>
<feature type="compositionally biased region" description="Polar residues" evidence="1">
    <location>
        <begin position="188"/>
        <end position="210"/>
    </location>
</feature>
<keyword evidence="3" id="KW-0808">Transferase</keyword>
<dbReference type="Gene3D" id="3.90.550.10">
    <property type="entry name" value="Spore Coat Polysaccharide Biosynthesis Protein SpsA, Chain A"/>
    <property type="match status" value="1"/>
</dbReference>
<evidence type="ECO:0000313" key="3">
    <source>
        <dbReference type="EMBL" id="RBQ20326.1"/>
    </source>
</evidence>
<dbReference type="PANTHER" id="PTHR43777">
    <property type="entry name" value="MOLYBDENUM COFACTOR CYTIDYLYLTRANSFERASE"/>
    <property type="match status" value="1"/>
</dbReference>
<dbReference type="InterPro" id="IPR025877">
    <property type="entry name" value="MobA-like_NTP_Trfase"/>
</dbReference>